<evidence type="ECO:0000256" key="3">
    <source>
        <dbReference type="PROSITE-ProRule" id="PRU01091"/>
    </source>
</evidence>
<dbReference type="InterPro" id="IPR005158">
    <property type="entry name" value="BTAD"/>
</dbReference>
<dbReference type="Pfam" id="PF13401">
    <property type="entry name" value="AAA_22"/>
    <property type="match status" value="1"/>
</dbReference>
<dbReference type="SUPFAM" id="SSF52540">
    <property type="entry name" value="P-loop containing nucleoside triphosphate hydrolases"/>
    <property type="match status" value="1"/>
</dbReference>
<evidence type="ECO:0000313" key="5">
    <source>
        <dbReference type="EMBL" id="TQM57940.1"/>
    </source>
</evidence>
<dbReference type="Gene3D" id="1.10.10.10">
    <property type="entry name" value="Winged helix-like DNA-binding domain superfamily/Winged helix DNA-binding domain"/>
    <property type="match status" value="1"/>
</dbReference>
<dbReference type="SMART" id="SM00862">
    <property type="entry name" value="Trans_reg_C"/>
    <property type="match status" value="1"/>
</dbReference>
<dbReference type="CDD" id="cd00383">
    <property type="entry name" value="trans_reg_C"/>
    <property type="match status" value="1"/>
</dbReference>
<evidence type="ECO:0000256" key="1">
    <source>
        <dbReference type="ARBA" id="ARBA00005820"/>
    </source>
</evidence>
<dbReference type="InterPro" id="IPR001867">
    <property type="entry name" value="OmpR/PhoB-type_DNA-bd"/>
</dbReference>
<dbReference type="GO" id="GO:0016887">
    <property type="term" value="F:ATP hydrolysis activity"/>
    <property type="evidence" value="ECO:0007669"/>
    <property type="project" value="InterPro"/>
</dbReference>
<dbReference type="AlphaFoldDB" id="A0A543HHZ0"/>
<dbReference type="Pfam" id="PF00486">
    <property type="entry name" value="Trans_reg_C"/>
    <property type="match status" value="1"/>
</dbReference>
<dbReference type="InterPro" id="IPR027417">
    <property type="entry name" value="P-loop_NTPase"/>
</dbReference>
<dbReference type="SUPFAM" id="SSF46894">
    <property type="entry name" value="C-terminal effector domain of the bipartite response regulators"/>
    <property type="match status" value="1"/>
</dbReference>
<dbReference type="Gene3D" id="1.25.40.10">
    <property type="entry name" value="Tetratricopeptide repeat domain"/>
    <property type="match status" value="2"/>
</dbReference>
<proteinExistence type="inferred from homology"/>
<dbReference type="PRINTS" id="PR00364">
    <property type="entry name" value="DISEASERSIST"/>
</dbReference>
<dbReference type="InterPro" id="IPR003593">
    <property type="entry name" value="AAA+_ATPase"/>
</dbReference>
<accession>A0A543HHZ0</accession>
<dbReference type="Proteomes" id="UP000316747">
    <property type="component" value="Unassembled WGS sequence"/>
</dbReference>
<dbReference type="GO" id="GO:0000160">
    <property type="term" value="P:phosphorelay signal transduction system"/>
    <property type="evidence" value="ECO:0007669"/>
    <property type="project" value="InterPro"/>
</dbReference>
<dbReference type="PANTHER" id="PTHR47691:SF3">
    <property type="entry name" value="HTH-TYPE TRANSCRIPTIONAL REGULATOR RV0890C-RELATED"/>
    <property type="match status" value="1"/>
</dbReference>
<evidence type="ECO:0000259" key="4">
    <source>
        <dbReference type="PROSITE" id="PS51755"/>
    </source>
</evidence>
<protein>
    <submittedName>
        <fullName evidence="5">Putative ATPase</fullName>
    </submittedName>
</protein>
<dbReference type="Gene3D" id="3.40.50.300">
    <property type="entry name" value="P-loop containing nucleotide triphosphate hydrolases"/>
    <property type="match status" value="1"/>
</dbReference>
<feature type="DNA-binding region" description="OmpR/PhoB-type" evidence="3">
    <location>
        <begin position="5"/>
        <end position="106"/>
    </location>
</feature>
<keyword evidence="2 3" id="KW-0238">DNA-binding</keyword>
<feature type="domain" description="OmpR/PhoB-type" evidence="4">
    <location>
        <begin position="5"/>
        <end position="106"/>
    </location>
</feature>
<sequence length="1069" mass="113539">MAVSKGGVAVDEVRYLLLGPMEVHVGGHPVRLPGPAERALLAQLLLTPRRTVPATTLVDRLWSGSSLPVDPLNALQVRVSKLRRALTSVGLPDVVVRQGTGYRADVEPESVDAVAFTSAIGRARTAGAASLHPDEQHLAGYDEALALWRGEPLSDFIHEPWATVEAGRLAELHLACVTERAQIALGLGRALEVVADLEPLVAADPTLESLAGLLMVALYRAGRQTEALEVYQRTRKVLDESLGLEASVSLRSLHERVLRQDPSLGRQADLVPPAVAAPRQRVAEAPRLAATSLPTVARPLVGRGEELGTLRELLRDARLVTLVGPGGAGKTSLALAVAAGAADRFPDGVHGVRLASVRSADQVPWAVAEAVGVPLDGAAADRDVRNRLFAFLGNRRALLLIDNCEHVVDAAASLADDILARCPQVTVLATSREALAVRDEVQVTVGPLETPPADAPPHQILDHAAAQLFAQRARALVADAVSSEQDLAAVGAITRALDGLPLAIELAAARVTSLSPVDIAARLGHRFSLLTSGNRTADERQRTLRAAVSWSYDLLDVDERRVFDRLSVFQGGWTLEAAEAVLAESDLPAGEVLDIVGRLVQRSMVVVERGATTRYRMLETLREYASERLEAGGDMNALRRHHAGHYKQVAEECERLLRSGAQREALAVLRDEQPNIHAALSWWAGAGGDRDAALEMAGSLGLFWHLGRHLEGREVLRGLLDSPTGSPAARARALQAFSLVERPRACLVHPSPECAAAAAESLAAFEEVSDVSRAALSKVLLAVEGVPGSAGGMEDARYESLLEEAAAQFAADGDAWGAAVIGFVRMETALKRGDEAAVRLGRSTAAAFRRLDDPWGLSATLYHLGWGLRQFGRFEDAARVLEEAVDVASSAALWNTVQWALADLGVAQLDLGRPEMAQDLFQRAAGASRKVGDGAGVVLCDYGQGLVSLLRSDWAAARARFDAAVAGFERLRTPVMRGLALLGVARCDENGGAVALAHDAYVEAVALGRWGGEPGLTAGGLEGLARVSRLAGELGEAADLAAEARILRSATNRPLPPHQRVPVDVVEGR</sequence>
<dbReference type="SUPFAM" id="SSF48452">
    <property type="entry name" value="TPR-like"/>
    <property type="match status" value="2"/>
</dbReference>
<dbReference type="EMBL" id="VFPM01000003">
    <property type="protein sequence ID" value="TQM57940.1"/>
    <property type="molecule type" value="Genomic_DNA"/>
</dbReference>
<dbReference type="PANTHER" id="PTHR47691">
    <property type="entry name" value="REGULATOR-RELATED"/>
    <property type="match status" value="1"/>
</dbReference>
<dbReference type="CDD" id="cd15831">
    <property type="entry name" value="BTAD"/>
    <property type="match status" value="1"/>
</dbReference>
<dbReference type="GO" id="GO:0006355">
    <property type="term" value="P:regulation of DNA-templated transcription"/>
    <property type="evidence" value="ECO:0007669"/>
    <property type="project" value="InterPro"/>
</dbReference>
<name>A0A543HHZ0_9MICO</name>
<keyword evidence="6" id="KW-1185">Reference proteome</keyword>
<dbReference type="InterPro" id="IPR011990">
    <property type="entry name" value="TPR-like_helical_dom_sf"/>
</dbReference>
<dbReference type="InterPro" id="IPR058852">
    <property type="entry name" value="HTH_77"/>
</dbReference>
<dbReference type="SMART" id="SM00382">
    <property type="entry name" value="AAA"/>
    <property type="match status" value="1"/>
</dbReference>
<dbReference type="InterPro" id="IPR049945">
    <property type="entry name" value="AAA_22"/>
</dbReference>
<dbReference type="InterPro" id="IPR036388">
    <property type="entry name" value="WH-like_DNA-bd_sf"/>
</dbReference>
<dbReference type="SMART" id="SM01043">
    <property type="entry name" value="BTAD"/>
    <property type="match status" value="1"/>
</dbReference>
<gene>
    <name evidence="5" type="ORF">FBY41_3292</name>
</gene>
<dbReference type="Pfam" id="PF25872">
    <property type="entry name" value="HTH_77"/>
    <property type="match status" value="1"/>
</dbReference>
<comment type="similarity">
    <text evidence="1">Belongs to the AfsR/DnrI/RedD regulatory family.</text>
</comment>
<evidence type="ECO:0000256" key="2">
    <source>
        <dbReference type="ARBA" id="ARBA00023125"/>
    </source>
</evidence>
<dbReference type="InterPro" id="IPR016032">
    <property type="entry name" value="Sig_transdc_resp-reg_C-effctor"/>
</dbReference>
<evidence type="ECO:0000313" key="6">
    <source>
        <dbReference type="Proteomes" id="UP000316747"/>
    </source>
</evidence>
<organism evidence="5 6">
    <name type="scientific">Humibacillus xanthopallidus</name>
    <dbReference type="NCBI Taxonomy" id="412689"/>
    <lineage>
        <taxon>Bacteria</taxon>
        <taxon>Bacillati</taxon>
        <taxon>Actinomycetota</taxon>
        <taxon>Actinomycetes</taxon>
        <taxon>Micrococcales</taxon>
        <taxon>Intrasporangiaceae</taxon>
        <taxon>Humibacillus</taxon>
    </lineage>
</organism>
<comment type="caution">
    <text evidence="5">The sequence shown here is derived from an EMBL/GenBank/DDBJ whole genome shotgun (WGS) entry which is preliminary data.</text>
</comment>
<dbReference type="GO" id="GO:0003677">
    <property type="term" value="F:DNA binding"/>
    <property type="evidence" value="ECO:0007669"/>
    <property type="project" value="UniProtKB-UniRule"/>
</dbReference>
<dbReference type="Pfam" id="PF03704">
    <property type="entry name" value="BTAD"/>
    <property type="match status" value="1"/>
</dbReference>
<dbReference type="PROSITE" id="PS51755">
    <property type="entry name" value="OMPR_PHOB"/>
    <property type="match status" value="1"/>
</dbReference>
<reference evidence="5 6" key="1">
    <citation type="submission" date="2019-06" db="EMBL/GenBank/DDBJ databases">
        <title>Genome sequencing of plant associated microbes to promote plant fitness in Sorghum bicolor and Oryza sativa.</title>
        <authorList>
            <person name="Coleman-Derr D."/>
        </authorList>
    </citation>
    <scope>NUCLEOTIDE SEQUENCE [LARGE SCALE GENOMIC DNA]</scope>
    <source>
        <strain evidence="5 6">KV-663</strain>
    </source>
</reference>